<feature type="non-terminal residue" evidence="2">
    <location>
        <position position="79"/>
    </location>
</feature>
<organism evidence="2">
    <name type="scientific">uncultured Acetobacteraceae bacterium</name>
    <dbReference type="NCBI Taxonomy" id="169975"/>
    <lineage>
        <taxon>Bacteria</taxon>
        <taxon>Pseudomonadati</taxon>
        <taxon>Pseudomonadota</taxon>
        <taxon>Alphaproteobacteria</taxon>
        <taxon>Acetobacterales</taxon>
        <taxon>Acetobacteraceae</taxon>
        <taxon>environmental samples</taxon>
    </lineage>
</organism>
<protein>
    <submittedName>
        <fullName evidence="2">Uncharacterized protein</fullName>
    </submittedName>
</protein>
<accession>A0A6J4I1V2</accession>
<dbReference type="EMBL" id="CADCTL010000103">
    <property type="protein sequence ID" value="CAA9237845.1"/>
    <property type="molecule type" value="Genomic_DNA"/>
</dbReference>
<evidence type="ECO:0000313" key="2">
    <source>
        <dbReference type="EMBL" id="CAA9237845.1"/>
    </source>
</evidence>
<feature type="non-terminal residue" evidence="2">
    <location>
        <position position="1"/>
    </location>
</feature>
<feature type="compositionally biased region" description="Basic and acidic residues" evidence="1">
    <location>
        <begin position="14"/>
        <end position="27"/>
    </location>
</feature>
<evidence type="ECO:0000256" key="1">
    <source>
        <dbReference type="SAM" id="MobiDB-lite"/>
    </source>
</evidence>
<reference evidence="2" key="1">
    <citation type="submission" date="2020-02" db="EMBL/GenBank/DDBJ databases">
        <authorList>
            <person name="Meier V. D."/>
        </authorList>
    </citation>
    <scope>NUCLEOTIDE SEQUENCE</scope>
    <source>
        <strain evidence="2">AVDCRST_MAG04</strain>
    </source>
</reference>
<feature type="compositionally biased region" description="Basic residues" evidence="1">
    <location>
        <begin position="28"/>
        <end position="42"/>
    </location>
</feature>
<sequence length="79" mass="8900">ARPQADGLRARGRPGRDARPAHRDRVHGPPLRRRGGRRRPRPPARLAPHPAEQGRSHLPVLLHHLRPQAGRGRGRAWPL</sequence>
<name>A0A6J4I1V2_9PROT</name>
<feature type="region of interest" description="Disordered" evidence="1">
    <location>
        <begin position="1"/>
        <end position="79"/>
    </location>
</feature>
<proteinExistence type="predicted"/>
<dbReference type="AlphaFoldDB" id="A0A6J4I1V2"/>
<gene>
    <name evidence="2" type="ORF">AVDCRST_MAG04-1465</name>
</gene>